<reference evidence="2 3" key="1">
    <citation type="journal article" date="2014" name="Appl. Environ. Microbiol.">
        <title>Genomic features of a bumble bee symbiont reflect its host environment.</title>
        <authorList>
            <person name="Martinson V.G."/>
            <person name="Magoc T."/>
            <person name="Koch H."/>
            <person name="Salzberg S.L."/>
            <person name="Moran N.A."/>
        </authorList>
    </citation>
    <scope>NUCLEOTIDE SEQUENCE [LARGE SCALE GENOMIC DNA]</scope>
    <source>
        <strain evidence="2 3">Bimp</strain>
    </source>
</reference>
<proteinExistence type="predicted"/>
<sequence length="74" mass="8190">MLWWDDVAKSLAKLNQTNGTQPENTNTTNTKATPTDSASPATLSADGKAWFIHPFSIPMFKHCYCNRGFDVADI</sequence>
<evidence type="ECO:0000256" key="1">
    <source>
        <dbReference type="SAM" id="MobiDB-lite"/>
    </source>
</evidence>
<evidence type="ECO:0000313" key="2">
    <source>
        <dbReference type="EMBL" id="TEA26349.1"/>
    </source>
</evidence>
<dbReference type="Proteomes" id="UP000506160">
    <property type="component" value="Unassembled WGS sequence"/>
</dbReference>
<protein>
    <submittedName>
        <fullName evidence="2">Uncharacterized protein</fullName>
    </submittedName>
</protein>
<feature type="region of interest" description="Disordered" evidence="1">
    <location>
        <begin position="14"/>
        <end position="41"/>
    </location>
</feature>
<gene>
    <name evidence="2" type="ORF">O970_09130</name>
</gene>
<comment type="caution">
    <text evidence="2">The sequence shown here is derived from an EMBL/GenBank/DDBJ whole genome shotgun (WGS) entry which is preliminary data.</text>
</comment>
<accession>A0AB94IAE2</accession>
<name>A0AB94IAE2_9GAMM</name>
<feature type="compositionally biased region" description="Low complexity" evidence="1">
    <location>
        <begin position="24"/>
        <end position="35"/>
    </location>
</feature>
<feature type="compositionally biased region" description="Polar residues" evidence="1">
    <location>
        <begin position="14"/>
        <end position="23"/>
    </location>
</feature>
<keyword evidence="3" id="KW-1185">Reference proteome</keyword>
<dbReference type="AlphaFoldDB" id="A0AB94IAE2"/>
<dbReference type="RefSeq" id="WP_133459394.1">
    <property type="nucleotide sequence ID" value="NZ_AWGA01000104.1"/>
</dbReference>
<organism evidence="2 3">
    <name type="scientific">Candidatus Schmidhempelia bombi str. Bimp</name>
    <dbReference type="NCBI Taxonomy" id="1387197"/>
    <lineage>
        <taxon>Bacteria</taxon>
        <taxon>Pseudomonadati</taxon>
        <taxon>Pseudomonadota</taxon>
        <taxon>Gammaproteobacteria</taxon>
        <taxon>Orbales</taxon>
        <taxon>Orbaceae</taxon>
        <taxon>Candidatus Schmidhempelia</taxon>
    </lineage>
</organism>
<dbReference type="EMBL" id="AWGA01000104">
    <property type="protein sequence ID" value="TEA26349.1"/>
    <property type="molecule type" value="Genomic_DNA"/>
</dbReference>
<evidence type="ECO:0000313" key="3">
    <source>
        <dbReference type="Proteomes" id="UP000506160"/>
    </source>
</evidence>